<evidence type="ECO:0000313" key="1">
    <source>
        <dbReference type="EMBL" id="GEU43792.1"/>
    </source>
</evidence>
<protein>
    <submittedName>
        <fullName evidence="1">Uncharacterized protein</fullName>
    </submittedName>
</protein>
<accession>A0A6L2K4U0</accession>
<dbReference type="AlphaFoldDB" id="A0A6L2K4U0"/>
<comment type="caution">
    <text evidence="1">The sequence shown here is derived from an EMBL/GenBank/DDBJ whole genome shotgun (WGS) entry which is preliminary data.</text>
</comment>
<name>A0A6L2K4U0_TANCI</name>
<sequence>MTKTQEDYVLGIARPKIVETGSFELKGQFLDELRDNTFSGSDNEDENEHIEKGAIPSMKAVDAKKVIQDMDDHSKQCQNGTSTRTRSTDTSDGLAVIQAQLNNLGREIKKVNEKVYAAQVGCESCGGRYRAVAPRFYQRDNRNPSYQERRQRMEESLSKFMAKSAKGHDENSNLIKENRALTDAAIINQRASIKALKIQIGQMSKVL</sequence>
<reference evidence="1" key="1">
    <citation type="journal article" date="2019" name="Sci. Rep.">
        <title>Draft genome of Tanacetum cinerariifolium, the natural source of mosquito coil.</title>
        <authorList>
            <person name="Yamashiro T."/>
            <person name="Shiraishi A."/>
            <person name="Satake H."/>
            <person name="Nakayama K."/>
        </authorList>
    </citation>
    <scope>NUCLEOTIDE SEQUENCE</scope>
</reference>
<dbReference type="EMBL" id="BKCJ010001756">
    <property type="protein sequence ID" value="GEU43792.1"/>
    <property type="molecule type" value="Genomic_DNA"/>
</dbReference>
<proteinExistence type="predicted"/>
<organism evidence="1">
    <name type="scientific">Tanacetum cinerariifolium</name>
    <name type="common">Dalmatian daisy</name>
    <name type="synonym">Chrysanthemum cinerariifolium</name>
    <dbReference type="NCBI Taxonomy" id="118510"/>
    <lineage>
        <taxon>Eukaryota</taxon>
        <taxon>Viridiplantae</taxon>
        <taxon>Streptophyta</taxon>
        <taxon>Embryophyta</taxon>
        <taxon>Tracheophyta</taxon>
        <taxon>Spermatophyta</taxon>
        <taxon>Magnoliopsida</taxon>
        <taxon>eudicotyledons</taxon>
        <taxon>Gunneridae</taxon>
        <taxon>Pentapetalae</taxon>
        <taxon>asterids</taxon>
        <taxon>campanulids</taxon>
        <taxon>Asterales</taxon>
        <taxon>Asteraceae</taxon>
        <taxon>Asteroideae</taxon>
        <taxon>Anthemideae</taxon>
        <taxon>Anthemidinae</taxon>
        <taxon>Tanacetum</taxon>
    </lineage>
</organism>
<gene>
    <name evidence="1" type="ORF">Tci_015770</name>
</gene>